<dbReference type="InterPro" id="IPR004839">
    <property type="entry name" value="Aminotransferase_I/II_large"/>
</dbReference>
<dbReference type="PANTHER" id="PTHR13693">
    <property type="entry name" value="CLASS II AMINOTRANSFERASE/8-AMINO-7-OXONONANOATE SYNTHASE"/>
    <property type="match status" value="1"/>
</dbReference>
<organism evidence="5 6">
    <name type="scientific">Acidithiobacillus concretivorus</name>
    <dbReference type="NCBI Taxonomy" id="3063952"/>
    <lineage>
        <taxon>Bacteria</taxon>
        <taxon>Pseudomonadati</taxon>
        <taxon>Pseudomonadota</taxon>
        <taxon>Acidithiobacillia</taxon>
        <taxon>Acidithiobacillales</taxon>
        <taxon>Acidithiobacillaceae</taxon>
        <taxon>Acidithiobacillus</taxon>
    </lineage>
</organism>
<evidence type="ECO:0000256" key="3">
    <source>
        <dbReference type="ARBA" id="ARBA00022898"/>
    </source>
</evidence>
<sequence>VAGERPLHRQLEKALADFYGVDDALTFVSGHATNVTTIGHLLGARDLILHDEYAHNSIVQGALLSGAQRLSFPHNDLNALETLLRQHRRKAERVLIVVEGMYSMDGDFPDLPRLIDLKKKHQAWLMVDEAHSFGVMGATGRGIAEHFNINTHDVDIWMGTLSKTLAACGGYIAGEQALIDNLRYLAPGFLYSVGLAPPLAAAALTALTILQKEPDRVQTLQERGQYFLEEAKRQQMDTGFSAGYAITPLIIGSSLQAVRLSSQLLEQGVHVQPILYPAVPEKQARLRFFLNVEHSPEELRDSLIMLKAYAS</sequence>
<keyword evidence="5" id="KW-0032">Aminotransferase</keyword>
<comment type="caution">
    <text evidence="5">The sequence shown here is derived from an EMBL/GenBank/DDBJ whole genome shotgun (WGS) entry which is preliminary data.</text>
</comment>
<dbReference type="GO" id="GO:0008483">
    <property type="term" value="F:transaminase activity"/>
    <property type="evidence" value="ECO:0007669"/>
    <property type="project" value="UniProtKB-KW"/>
</dbReference>
<dbReference type="RefSeq" id="WP_215864718.1">
    <property type="nucleotide sequence ID" value="NZ_JABELD010000136.1"/>
</dbReference>
<dbReference type="InterPro" id="IPR015424">
    <property type="entry name" value="PyrdxlP-dep_Trfase"/>
</dbReference>
<dbReference type="Proteomes" id="UP001197028">
    <property type="component" value="Unassembled WGS sequence"/>
</dbReference>
<gene>
    <name evidence="5" type="ORF">HJG40_13840</name>
</gene>
<accession>A0ABS5ZT23</accession>
<feature type="domain" description="Aminotransferase class I/classII large" evidence="4">
    <location>
        <begin position="6"/>
        <end position="300"/>
    </location>
</feature>
<keyword evidence="3" id="KW-0663">Pyridoxal phosphate</keyword>
<name>A0ABS5ZT23_9PROT</name>
<dbReference type="EMBL" id="JABELD010000136">
    <property type="protein sequence ID" value="MBU2739836.1"/>
    <property type="molecule type" value="Genomic_DNA"/>
</dbReference>
<dbReference type="Gene3D" id="3.90.1150.10">
    <property type="entry name" value="Aspartate Aminotransferase, domain 1"/>
    <property type="match status" value="1"/>
</dbReference>
<evidence type="ECO:0000313" key="6">
    <source>
        <dbReference type="Proteomes" id="UP001197028"/>
    </source>
</evidence>
<feature type="non-terminal residue" evidence="5">
    <location>
        <position position="1"/>
    </location>
</feature>
<dbReference type="InterPro" id="IPR050087">
    <property type="entry name" value="AON_synthase_class-II"/>
</dbReference>
<evidence type="ECO:0000313" key="5">
    <source>
        <dbReference type="EMBL" id="MBU2739836.1"/>
    </source>
</evidence>
<dbReference type="Pfam" id="PF00155">
    <property type="entry name" value="Aminotran_1_2"/>
    <property type="match status" value="1"/>
</dbReference>
<keyword evidence="2" id="KW-0808">Transferase</keyword>
<evidence type="ECO:0000256" key="2">
    <source>
        <dbReference type="ARBA" id="ARBA00022679"/>
    </source>
</evidence>
<keyword evidence="6" id="KW-1185">Reference proteome</keyword>
<dbReference type="Gene3D" id="3.40.640.10">
    <property type="entry name" value="Type I PLP-dependent aspartate aminotransferase-like (Major domain)"/>
    <property type="match status" value="1"/>
</dbReference>
<protein>
    <submittedName>
        <fullName evidence="5">Aminotransferase class I/II-fold pyridoxal phosphate-dependent enzyme</fullName>
    </submittedName>
</protein>
<dbReference type="InterPro" id="IPR015422">
    <property type="entry name" value="PyrdxlP-dep_Trfase_small"/>
</dbReference>
<dbReference type="InterPro" id="IPR015421">
    <property type="entry name" value="PyrdxlP-dep_Trfase_major"/>
</dbReference>
<dbReference type="SUPFAM" id="SSF53383">
    <property type="entry name" value="PLP-dependent transferases"/>
    <property type="match status" value="1"/>
</dbReference>
<dbReference type="PANTHER" id="PTHR13693:SF100">
    <property type="entry name" value="8-AMINO-7-OXONONANOATE SYNTHASE"/>
    <property type="match status" value="1"/>
</dbReference>
<evidence type="ECO:0000259" key="4">
    <source>
        <dbReference type="Pfam" id="PF00155"/>
    </source>
</evidence>
<comment type="cofactor">
    <cofactor evidence="1">
        <name>pyridoxal 5'-phosphate</name>
        <dbReference type="ChEBI" id="CHEBI:597326"/>
    </cofactor>
</comment>
<proteinExistence type="predicted"/>
<reference evidence="5 6" key="1">
    <citation type="journal article" date="2021" name="ISME J.">
        <title>Genomic evolution of the class Acidithiobacillia: deep-branching Proteobacteria living in extreme acidic conditions.</title>
        <authorList>
            <person name="Moya-Beltran A."/>
            <person name="Beard S."/>
            <person name="Rojas-Villalobos C."/>
            <person name="Issotta F."/>
            <person name="Gallardo Y."/>
            <person name="Ulloa R."/>
            <person name="Giaveno A."/>
            <person name="Degli Esposti M."/>
            <person name="Johnson D.B."/>
            <person name="Quatrini R."/>
        </authorList>
    </citation>
    <scope>NUCLEOTIDE SEQUENCE [LARGE SCALE GENOMIC DNA]</scope>
    <source>
        <strain evidence="5 6">ATCC 19703</strain>
    </source>
</reference>
<evidence type="ECO:0000256" key="1">
    <source>
        <dbReference type="ARBA" id="ARBA00001933"/>
    </source>
</evidence>